<dbReference type="AlphaFoldDB" id="A0A834F5W4"/>
<evidence type="ECO:0000313" key="1">
    <source>
        <dbReference type="EMBL" id="KAF6722736.1"/>
    </source>
</evidence>
<proteinExistence type="predicted"/>
<sequence>MAMWRELCDQRSNKPVGGSCASLELLPLLFWRPASARTQRRTGLLFISSIDPPLNKADHLDFGAETASELRMLTDPSCSRLASKIQRTTALLLPGCTSAISSCTKADCDLE</sequence>
<dbReference type="EMBL" id="WKFB01000448">
    <property type="protein sequence ID" value="KAF6722736.1"/>
    <property type="molecule type" value="Genomic_DNA"/>
</dbReference>
<comment type="caution">
    <text evidence="1">The sequence shown here is derived from an EMBL/GenBank/DDBJ whole genome shotgun (WGS) entry which is preliminary data.</text>
</comment>
<name>A0A834F5W4_ORYME</name>
<organism evidence="1 2">
    <name type="scientific">Oryzias melastigma</name>
    <name type="common">Marine medaka</name>
    <dbReference type="NCBI Taxonomy" id="30732"/>
    <lineage>
        <taxon>Eukaryota</taxon>
        <taxon>Metazoa</taxon>
        <taxon>Chordata</taxon>
        <taxon>Craniata</taxon>
        <taxon>Vertebrata</taxon>
        <taxon>Euteleostomi</taxon>
        <taxon>Actinopterygii</taxon>
        <taxon>Neopterygii</taxon>
        <taxon>Teleostei</taxon>
        <taxon>Neoteleostei</taxon>
        <taxon>Acanthomorphata</taxon>
        <taxon>Ovalentaria</taxon>
        <taxon>Atherinomorphae</taxon>
        <taxon>Beloniformes</taxon>
        <taxon>Adrianichthyidae</taxon>
        <taxon>Oryziinae</taxon>
        <taxon>Oryzias</taxon>
    </lineage>
</organism>
<gene>
    <name evidence="1" type="ORF">FQA47_010280</name>
</gene>
<accession>A0A834F5W4</accession>
<dbReference type="Proteomes" id="UP000646548">
    <property type="component" value="Unassembled WGS sequence"/>
</dbReference>
<reference evidence="1" key="1">
    <citation type="journal article" name="BMC Genomics">
        <title>Long-read sequencing and de novo genome assembly of marine medaka (Oryzias melastigma).</title>
        <authorList>
            <person name="Liang P."/>
            <person name="Saqib H.S.A."/>
            <person name="Ni X."/>
            <person name="Shen Y."/>
        </authorList>
    </citation>
    <scope>NUCLEOTIDE SEQUENCE</scope>
    <source>
        <strain evidence="1">Bigg-433</strain>
    </source>
</reference>
<evidence type="ECO:0000313" key="2">
    <source>
        <dbReference type="Proteomes" id="UP000646548"/>
    </source>
</evidence>
<protein>
    <submittedName>
        <fullName evidence="1">Uncharacterized protein</fullName>
    </submittedName>
</protein>